<reference evidence="3 4" key="1">
    <citation type="journal article" date="2020" name="Int. J. Syst. Evol. Microbiol.">
        <title>Reclassification of Streptomyces castelarensis and Streptomyces sporoclivatus as later heterotypic synonyms of Streptomyces antimycoticus.</title>
        <authorList>
            <person name="Komaki H."/>
            <person name="Tamura T."/>
        </authorList>
    </citation>
    <scope>NUCLEOTIDE SEQUENCE [LARGE SCALE GENOMIC DNA]</scope>
    <source>
        <strain evidence="1 4">NBRC 100767</strain>
        <strain evidence="2 3">NBRC 12839</strain>
    </source>
</reference>
<organism evidence="2 3">
    <name type="scientific">Streptomyces antimycoticus</name>
    <dbReference type="NCBI Taxonomy" id="68175"/>
    <lineage>
        <taxon>Bacteria</taxon>
        <taxon>Bacillati</taxon>
        <taxon>Actinomycetota</taxon>
        <taxon>Actinomycetes</taxon>
        <taxon>Kitasatosporales</taxon>
        <taxon>Streptomycetaceae</taxon>
        <taxon>Streptomyces</taxon>
        <taxon>Streptomyces violaceusniger group</taxon>
    </lineage>
</organism>
<accession>A0A4D4K8N7</accession>
<dbReference type="Proteomes" id="UP000463951">
    <property type="component" value="Chromosome"/>
</dbReference>
<dbReference type="RefSeq" id="WP_137967336.1">
    <property type="nucleotide sequence ID" value="NZ_BJHV01000001.1"/>
</dbReference>
<dbReference type="EMBL" id="AP019620">
    <property type="protein sequence ID" value="BBJ41121.1"/>
    <property type="molecule type" value="Genomic_DNA"/>
</dbReference>
<gene>
    <name evidence="2" type="ORF">SANT12839_062170</name>
    <name evidence="1" type="ORF">SSPO_038390</name>
</gene>
<dbReference type="AlphaFoldDB" id="A0A4D4K8N7"/>
<protein>
    <submittedName>
        <fullName evidence="2">Uncharacterized protein</fullName>
    </submittedName>
</protein>
<name>A0A4D4K8N7_9ACTN</name>
<evidence type="ECO:0000313" key="4">
    <source>
        <dbReference type="Proteomes" id="UP000463951"/>
    </source>
</evidence>
<keyword evidence="3" id="KW-1185">Reference proteome</keyword>
<sequence length="88" mass="9517">MISFINTIKKADRSVVATCLLGSALPGTGMPGVNEARLSERPIQAPAVAAVAQAMAYAFATNGAESRTMQQHHKTWAFRRLEPWSYPA</sequence>
<evidence type="ECO:0000313" key="2">
    <source>
        <dbReference type="EMBL" id="GDY45335.1"/>
    </source>
</evidence>
<dbReference type="EMBL" id="BJHV01000001">
    <property type="protein sequence ID" value="GDY45335.1"/>
    <property type="molecule type" value="Genomic_DNA"/>
</dbReference>
<proteinExistence type="predicted"/>
<evidence type="ECO:0000313" key="3">
    <source>
        <dbReference type="Proteomes" id="UP000299290"/>
    </source>
</evidence>
<dbReference type="Proteomes" id="UP000299290">
    <property type="component" value="Unassembled WGS sequence"/>
</dbReference>
<evidence type="ECO:0000313" key="1">
    <source>
        <dbReference type="EMBL" id="BBJ41121.1"/>
    </source>
</evidence>